<gene>
    <name evidence="2" type="ORF">DEO72_LG6g1176</name>
</gene>
<protein>
    <submittedName>
        <fullName evidence="2">Uncharacterized protein</fullName>
    </submittedName>
</protein>
<sequence length="67" mass="6828">MSAAVAVALPPSVTSSATVSSSSPRTITICGTTENSIVRSSSAMDAHPSRTCACSKHPTTVSHALRR</sequence>
<dbReference type="EMBL" id="CP039350">
    <property type="protein sequence ID" value="QCD96472.1"/>
    <property type="molecule type" value="Genomic_DNA"/>
</dbReference>
<feature type="compositionally biased region" description="Low complexity" evidence="1">
    <location>
        <begin position="1"/>
        <end position="24"/>
    </location>
</feature>
<evidence type="ECO:0000256" key="1">
    <source>
        <dbReference type="SAM" id="MobiDB-lite"/>
    </source>
</evidence>
<dbReference type="Proteomes" id="UP000501690">
    <property type="component" value="Linkage Group LG6"/>
</dbReference>
<dbReference type="AlphaFoldDB" id="A0A4D6M5A5"/>
<evidence type="ECO:0000313" key="2">
    <source>
        <dbReference type="EMBL" id="QCD96472.1"/>
    </source>
</evidence>
<keyword evidence="3" id="KW-1185">Reference proteome</keyword>
<proteinExistence type="predicted"/>
<evidence type="ECO:0000313" key="3">
    <source>
        <dbReference type="Proteomes" id="UP000501690"/>
    </source>
</evidence>
<name>A0A4D6M5A5_VIGUN</name>
<reference evidence="2 3" key="1">
    <citation type="submission" date="2019-04" db="EMBL/GenBank/DDBJ databases">
        <title>An improved genome assembly and genetic linkage map for asparagus bean, Vigna unguiculata ssp. sesquipedialis.</title>
        <authorList>
            <person name="Xia Q."/>
            <person name="Zhang R."/>
            <person name="Dong Y."/>
        </authorList>
    </citation>
    <scope>NUCLEOTIDE SEQUENCE [LARGE SCALE GENOMIC DNA]</scope>
    <source>
        <tissue evidence="2">Leaf</tissue>
    </source>
</reference>
<feature type="region of interest" description="Disordered" evidence="1">
    <location>
        <begin position="1"/>
        <end position="25"/>
    </location>
</feature>
<accession>A0A4D6M5A5</accession>
<organism evidence="2 3">
    <name type="scientific">Vigna unguiculata</name>
    <name type="common">Cowpea</name>
    <dbReference type="NCBI Taxonomy" id="3917"/>
    <lineage>
        <taxon>Eukaryota</taxon>
        <taxon>Viridiplantae</taxon>
        <taxon>Streptophyta</taxon>
        <taxon>Embryophyta</taxon>
        <taxon>Tracheophyta</taxon>
        <taxon>Spermatophyta</taxon>
        <taxon>Magnoliopsida</taxon>
        <taxon>eudicotyledons</taxon>
        <taxon>Gunneridae</taxon>
        <taxon>Pentapetalae</taxon>
        <taxon>rosids</taxon>
        <taxon>fabids</taxon>
        <taxon>Fabales</taxon>
        <taxon>Fabaceae</taxon>
        <taxon>Papilionoideae</taxon>
        <taxon>50 kb inversion clade</taxon>
        <taxon>NPAAA clade</taxon>
        <taxon>indigoferoid/millettioid clade</taxon>
        <taxon>Phaseoleae</taxon>
        <taxon>Vigna</taxon>
    </lineage>
</organism>